<organism evidence="2 3">
    <name type="scientific">Plakobranchus ocellatus</name>
    <dbReference type="NCBI Taxonomy" id="259542"/>
    <lineage>
        <taxon>Eukaryota</taxon>
        <taxon>Metazoa</taxon>
        <taxon>Spiralia</taxon>
        <taxon>Lophotrochozoa</taxon>
        <taxon>Mollusca</taxon>
        <taxon>Gastropoda</taxon>
        <taxon>Heterobranchia</taxon>
        <taxon>Euthyneura</taxon>
        <taxon>Panpulmonata</taxon>
        <taxon>Sacoglossa</taxon>
        <taxon>Placobranchoidea</taxon>
        <taxon>Plakobranchidae</taxon>
        <taxon>Plakobranchus</taxon>
    </lineage>
</organism>
<protein>
    <submittedName>
        <fullName evidence="2">Uncharacterized protein</fullName>
    </submittedName>
</protein>
<dbReference type="EMBL" id="BLXT01000501">
    <property type="protein sequence ID" value="GFN77773.1"/>
    <property type="molecule type" value="Genomic_DNA"/>
</dbReference>
<dbReference type="Proteomes" id="UP000735302">
    <property type="component" value="Unassembled WGS sequence"/>
</dbReference>
<gene>
    <name evidence="2" type="ORF">PoB_000427900</name>
</gene>
<evidence type="ECO:0000313" key="2">
    <source>
        <dbReference type="EMBL" id="GFN77773.1"/>
    </source>
</evidence>
<accession>A0AAV3Y466</accession>
<dbReference type="AlphaFoldDB" id="A0AAV3Y466"/>
<name>A0AAV3Y466_9GAST</name>
<evidence type="ECO:0000313" key="3">
    <source>
        <dbReference type="Proteomes" id="UP000735302"/>
    </source>
</evidence>
<feature type="region of interest" description="Disordered" evidence="1">
    <location>
        <begin position="83"/>
        <end position="121"/>
    </location>
</feature>
<proteinExistence type="predicted"/>
<comment type="caution">
    <text evidence="2">The sequence shown here is derived from an EMBL/GenBank/DDBJ whole genome shotgun (WGS) entry which is preliminary data.</text>
</comment>
<sequence>MYEDQSDTNSAVRCPSSESRFLRVINSNELGEITDKSFRSAAKGHIDMSFKRVTSTSSAYDSKQTVDRAGPDRLNLSLHIASQQQGDLRLSGFPSGWGSGSEARTPDRRIPEDLHCATNTP</sequence>
<reference evidence="2 3" key="1">
    <citation type="journal article" date="2021" name="Elife">
        <title>Chloroplast acquisition without the gene transfer in kleptoplastic sea slugs, Plakobranchus ocellatus.</title>
        <authorList>
            <person name="Maeda T."/>
            <person name="Takahashi S."/>
            <person name="Yoshida T."/>
            <person name="Shimamura S."/>
            <person name="Takaki Y."/>
            <person name="Nagai Y."/>
            <person name="Toyoda A."/>
            <person name="Suzuki Y."/>
            <person name="Arimoto A."/>
            <person name="Ishii H."/>
            <person name="Satoh N."/>
            <person name="Nishiyama T."/>
            <person name="Hasebe M."/>
            <person name="Maruyama T."/>
            <person name="Minagawa J."/>
            <person name="Obokata J."/>
            <person name="Shigenobu S."/>
        </authorList>
    </citation>
    <scope>NUCLEOTIDE SEQUENCE [LARGE SCALE GENOMIC DNA]</scope>
</reference>
<evidence type="ECO:0000256" key="1">
    <source>
        <dbReference type="SAM" id="MobiDB-lite"/>
    </source>
</evidence>
<feature type="compositionally biased region" description="Basic and acidic residues" evidence="1">
    <location>
        <begin position="104"/>
        <end position="115"/>
    </location>
</feature>
<keyword evidence="3" id="KW-1185">Reference proteome</keyword>